<dbReference type="PANTHER" id="PTHR12604">
    <property type="entry name" value="KU AUTOANTIGEN DNA HELICASE"/>
    <property type="match status" value="1"/>
</dbReference>
<dbReference type="RefSeq" id="XP_016251477.1">
    <property type="nucleotide sequence ID" value="XM_016389575.1"/>
</dbReference>
<keyword evidence="9 20" id="KW-0227">DNA damage</keyword>
<evidence type="ECO:0000256" key="14">
    <source>
        <dbReference type="ARBA" id="ARBA00023125"/>
    </source>
</evidence>
<dbReference type="GO" id="GO:0006310">
    <property type="term" value="P:DNA recombination"/>
    <property type="evidence" value="ECO:0007669"/>
    <property type="project" value="UniProtKB-KW"/>
</dbReference>
<dbReference type="PANTHER" id="PTHR12604:SF4">
    <property type="entry name" value="X-RAY REPAIR CROSS-COMPLEMENTING PROTEIN 5"/>
    <property type="match status" value="1"/>
</dbReference>
<dbReference type="InterPro" id="IPR036465">
    <property type="entry name" value="vWFA_dom_sf"/>
</dbReference>
<evidence type="ECO:0000256" key="11">
    <source>
        <dbReference type="ARBA" id="ARBA00022806"/>
    </source>
</evidence>
<dbReference type="PROSITE" id="PS50234">
    <property type="entry name" value="VWFA"/>
    <property type="match status" value="1"/>
</dbReference>
<gene>
    <name evidence="23" type="ORF">PV07_02924</name>
</gene>
<evidence type="ECO:0000313" key="23">
    <source>
        <dbReference type="EMBL" id="KIW31261.1"/>
    </source>
</evidence>
<evidence type="ECO:0000256" key="15">
    <source>
        <dbReference type="ARBA" id="ARBA00023172"/>
    </source>
</evidence>
<dbReference type="InterPro" id="IPR005161">
    <property type="entry name" value="Ku_N"/>
</dbReference>
<dbReference type="FunFam" id="3.40.50.410:FF:000073">
    <property type="entry name" value="ATP-dependent DNA helicase II subunit 2"/>
    <property type="match status" value="1"/>
</dbReference>
<comment type="subunit">
    <text evidence="4">Heterodimer of Ku70 and Ku80.</text>
</comment>
<keyword evidence="7" id="KW-0158">Chromosome</keyword>
<dbReference type="PIRSF" id="PIRSF016570">
    <property type="entry name" value="Ku80"/>
    <property type="match status" value="1"/>
</dbReference>
<evidence type="ECO:0000256" key="21">
    <source>
        <dbReference type="SAM" id="MobiDB-lite"/>
    </source>
</evidence>
<comment type="catalytic activity">
    <reaction evidence="19 20">
        <text>ATP + H2O = ADP + phosphate + H(+)</text>
        <dbReference type="Rhea" id="RHEA:13065"/>
        <dbReference type="ChEBI" id="CHEBI:15377"/>
        <dbReference type="ChEBI" id="CHEBI:15378"/>
        <dbReference type="ChEBI" id="CHEBI:30616"/>
        <dbReference type="ChEBI" id="CHEBI:43474"/>
        <dbReference type="ChEBI" id="CHEBI:456216"/>
        <dbReference type="EC" id="3.6.4.12"/>
    </reaction>
</comment>
<dbReference type="SUPFAM" id="SSF100939">
    <property type="entry name" value="SPOC domain-like"/>
    <property type="match status" value="1"/>
</dbReference>
<feature type="domain" description="VWFA" evidence="22">
    <location>
        <begin position="5"/>
        <end position="211"/>
    </location>
</feature>
<dbReference type="GO" id="GO:0016887">
    <property type="term" value="F:ATP hydrolysis activity"/>
    <property type="evidence" value="ECO:0007669"/>
    <property type="project" value="RHEA"/>
</dbReference>
<evidence type="ECO:0000256" key="8">
    <source>
        <dbReference type="ARBA" id="ARBA00022741"/>
    </source>
</evidence>
<protein>
    <recommendedName>
        <fullName evidence="6 20">ATP-dependent DNA helicase II subunit 2</fullName>
        <ecNumber evidence="5 20">3.6.4.12</ecNumber>
    </recommendedName>
</protein>
<evidence type="ECO:0000256" key="3">
    <source>
        <dbReference type="ARBA" id="ARBA00007726"/>
    </source>
</evidence>
<evidence type="ECO:0000259" key="22">
    <source>
        <dbReference type="PROSITE" id="PS50234"/>
    </source>
</evidence>
<sequence>MEKEVTIYIVDLARSMGRKHNGRDQSDLDWALQWVYDKITNVVFTGRKTLQVGVVGLGTDDTDNEMQGDPSYRHISVLQPVAQILMAELQNLPRLLKPSGTDDRDVLSAIIIAVDMMMRHCKHLKYKKKIVVITNATGSPIDDDDIESTAEQFKSNNIELVVLGVDFDDPEYGFKEEDKPELKGKNERILQKLVDLSGGVLGTMQEAIDELSRPQIKPVRPTPTYKGQMKLGDPTQYDTALSIDVERYFKTSVRRPPTASAYVVKPSDGAEQDDAENVTNVHNLYKYKVKGEEYEGGAKVLDREELARGYEYGRTAVPISESEQNITKLETEMTYDILGFIPAENVERYMLMDNTNMIVPQKGNDKAALALSSLIHSLYELGSVAIGRLVKKDMVEPILTLLSPLVEADFECLIENILPFAEDLRSYRFPPLDKVLTVSGKALTEHRNLPSESLLQSMSDFVDSMSLLRDEDEEMMAIDDTFSPLLHTIESAIKYRAVHSSDPEKKNEFPKRPERFDSLQEQPPELRERGKGALRRLIEAADVKKVPSKVKGRRRYRDREAEKPLSGLNVEELFRKTRPSTERGKVHISPDNAIPEFKQLLESTGDMEIVKDAVRQMQEILEGLVKSDFGGQNYPRVVAGLGEMRQELIGYEEPMLYNAVMRQLKEKIFREQLGGNRRELWWTIRKSKLGLISKDEDDRSSVDAVDAEEFLNKVPKPQG</sequence>
<evidence type="ECO:0000256" key="2">
    <source>
        <dbReference type="ARBA" id="ARBA00004574"/>
    </source>
</evidence>
<dbReference type="GO" id="GO:0000781">
    <property type="term" value="C:chromosome, telomeric region"/>
    <property type="evidence" value="ECO:0007669"/>
    <property type="project" value="UniProtKB-SubCell"/>
</dbReference>
<evidence type="ECO:0000256" key="6">
    <source>
        <dbReference type="ARBA" id="ARBA00021792"/>
    </source>
</evidence>
<evidence type="ECO:0000256" key="9">
    <source>
        <dbReference type="ARBA" id="ARBA00022763"/>
    </source>
</evidence>
<name>A0A0D1ZT37_9EURO</name>
<dbReference type="SMART" id="SM00559">
    <property type="entry name" value="Ku78"/>
    <property type="match status" value="1"/>
</dbReference>
<dbReference type="Pfam" id="PF03731">
    <property type="entry name" value="Ku_N"/>
    <property type="match status" value="1"/>
</dbReference>
<accession>A0A0D1ZT37</accession>
<keyword evidence="10 20" id="KW-0378">Hydrolase</keyword>
<evidence type="ECO:0000256" key="17">
    <source>
        <dbReference type="ARBA" id="ARBA00023242"/>
    </source>
</evidence>
<reference evidence="23 24" key="1">
    <citation type="submission" date="2015-01" db="EMBL/GenBank/DDBJ databases">
        <title>The Genome Sequence of Cladophialophora immunda CBS83496.</title>
        <authorList>
            <consortium name="The Broad Institute Genomics Platform"/>
            <person name="Cuomo C."/>
            <person name="de Hoog S."/>
            <person name="Gorbushina A."/>
            <person name="Stielow B."/>
            <person name="Teixiera M."/>
            <person name="Abouelleil A."/>
            <person name="Chapman S.B."/>
            <person name="Priest M."/>
            <person name="Young S.K."/>
            <person name="Wortman J."/>
            <person name="Nusbaum C."/>
            <person name="Birren B."/>
        </authorList>
    </citation>
    <scope>NUCLEOTIDE SEQUENCE [LARGE SCALE GENOMIC DNA]</scope>
    <source>
        <strain evidence="23 24">CBS 83496</strain>
    </source>
</reference>
<dbReference type="Gene3D" id="3.40.50.410">
    <property type="entry name" value="von Willebrand factor, type A domain"/>
    <property type="match status" value="1"/>
</dbReference>
<dbReference type="InterPro" id="IPR036494">
    <property type="entry name" value="Ku_C_sf"/>
</dbReference>
<evidence type="ECO:0000256" key="19">
    <source>
        <dbReference type="ARBA" id="ARBA00047995"/>
    </source>
</evidence>
<dbReference type="InterPro" id="IPR016194">
    <property type="entry name" value="SPOC-like_C_dom_sf"/>
</dbReference>
<dbReference type="GO" id="GO:0005524">
    <property type="term" value="F:ATP binding"/>
    <property type="evidence" value="ECO:0007669"/>
    <property type="project" value="UniProtKB-UniRule"/>
</dbReference>
<evidence type="ECO:0000256" key="1">
    <source>
        <dbReference type="ARBA" id="ARBA00004123"/>
    </source>
</evidence>
<dbReference type="EMBL" id="KN847041">
    <property type="protein sequence ID" value="KIW31261.1"/>
    <property type="molecule type" value="Genomic_DNA"/>
</dbReference>
<dbReference type="InterPro" id="IPR006164">
    <property type="entry name" value="DNA_bd_Ku70/Ku80"/>
</dbReference>
<keyword evidence="17 20" id="KW-0539">Nucleus</keyword>
<dbReference type="GO" id="GO:0003690">
    <property type="term" value="F:double-stranded DNA binding"/>
    <property type="evidence" value="ECO:0007669"/>
    <property type="project" value="TreeGrafter"/>
</dbReference>
<evidence type="ECO:0000256" key="10">
    <source>
        <dbReference type="ARBA" id="ARBA00022801"/>
    </source>
</evidence>
<dbReference type="STRING" id="569365.A0A0D1ZT37"/>
<dbReference type="InterPro" id="IPR024193">
    <property type="entry name" value="Ku80"/>
</dbReference>
<keyword evidence="16 20" id="KW-0234">DNA repair</keyword>
<dbReference type="HOGENOM" id="CLU_010975_1_1_1"/>
<evidence type="ECO:0000256" key="7">
    <source>
        <dbReference type="ARBA" id="ARBA00022454"/>
    </source>
</evidence>
<dbReference type="Proteomes" id="UP000054466">
    <property type="component" value="Unassembled WGS sequence"/>
</dbReference>
<dbReference type="VEuPathDB" id="FungiDB:PV07_02924"/>
<dbReference type="GO" id="GO:0003678">
    <property type="term" value="F:DNA helicase activity"/>
    <property type="evidence" value="ECO:0007669"/>
    <property type="project" value="UniProtKB-EC"/>
</dbReference>
<dbReference type="InterPro" id="IPR014893">
    <property type="entry name" value="Ku_PK_bind"/>
</dbReference>
<dbReference type="Pfam" id="PF08785">
    <property type="entry name" value="Ku_PK_bind"/>
    <property type="match status" value="1"/>
</dbReference>
<evidence type="ECO:0000256" key="16">
    <source>
        <dbReference type="ARBA" id="ARBA00023204"/>
    </source>
</evidence>
<evidence type="ECO:0000256" key="13">
    <source>
        <dbReference type="ARBA" id="ARBA00022895"/>
    </source>
</evidence>
<feature type="region of interest" description="Disordered" evidence="21">
    <location>
        <begin position="499"/>
        <end position="526"/>
    </location>
</feature>
<evidence type="ECO:0000256" key="5">
    <source>
        <dbReference type="ARBA" id="ARBA00012551"/>
    </source>
</evidence>
<comment type="function">
    <text evidence="18">Single-stranded DNA-dependent ATP-dependent helicase. Involved in non-homologous end joining (NHEJ) DNA double strand break repair. DNA-binding is sequence-independent but has a high affinity to nicks in double-stranded DNA and to the ends of duplex DNA. Binds to naturally occurring chromosomal ends, and therefore provides chromosomal end protection. Required also for telomere recombination to repair telomeric ends in the absence of telomerase. KU70, of the KU70/KU80 heterodimer, binds to the stem loop of TLC1, the RNA component of telomerase. Involved in telomere maintenance. Interacts with telomeric repeats and subtelomeric sequences thereby controlling telomere length and protecting against subtelomeric rearrangement. Maintains telomeric chromatin, which is involved in silencing the expression of genes located at the telomere. Required for mating-type switching.</text>
</comment>
<keyword evidence="12 20" id="KW-0067">ATP-binding</keyword>
<keyword evidence="8 20" id="KW-0547">Nucleotide-binding</keyword>
<dbReference type="Gene3D" id="1.25.40.240">
    <property type="entry name" value="Ku, C-terminal domain"/>
    <property type="match status" value="1"/>
</dbReference>
<dbReference type="GO" id="GO:0043564">
    <property type="term" value="C:Ku70:Ku80 complex"/>
    <property type="evidence" value="ECO:0007669"/>
    <property type="project" value="InterPro"/>
</dbReference>
<dbReference type="GO" id="GO:0003684">
    <property type="term" value="F:damaged DNA binding"/>
    <property type="evidence" value="ECO:0007669"/>
    <property type="project" value="InterPro"/>
</dbReference>
<keyword evidence="14 20" id="KW-0238">DNA-binding</keyword>
<evidence type="ECO:0000256" key="20">
    <source>
        <dbReference type="PIRNR" id="PIRNR016570"/>
    </source>
</evidence>
<dbReference type="CDD" id="cd00873">
    <property type="entry name" value="KU80"/>
    <property type="match status" value="1"/>
</dbReference>
<dbReference type="AlphaFoldDB" id="A0A0D1ZT37"/>
<keyword evidence="15 20" id="KW-0233">DNA recombination</keyword>
<evidence type="ECO:0000256" key="12">
    <source>
        <dbReference type="ARBA" id="ARBA00022840"/>
    </source>
</evidence>
<comment type="subcellular location">
    <subcellularLocation>
        <location evidence="2">Chromosome</location>
        <location evidence="2">Telomere</location>
    </subcellularLocation>
    <subcellularLocation>
        <location evidence="1 20">Nucleus</location>
    </subcellularLocation>
</comment>
<dbReference type="Gene3D" id="2.40.290.10">
    <property type="match status" value="1"/>
</dbReference>
<dbReference type="OrthoDB" id="30826at2759"/>
<keyword evidence="13" id="KW-0779">Telomere</keyword>
<proteinExistence type="inferred from homology"/>
<dbReference type="GO" id="GO:0006303">
    <property type="term" value="P:double-strand break repair via nonhomologous end joining"/>
    <property type="evidence" value="ECO:0007669"/>
    <property type="project" value="InterPro"/>
</dbReference>
<dbReference type="GeneID" id="27342118"/>
<organism evidence="23 24">
    <name type="scientific">Cladophialophora immunda</name>
    <dbReference type="NCBI Taxonomy" id="569365"/>
    <lineage>
        <taxon>Eukaryota</taxon>
        <taxon>Fungi</taxon>
        <taxon>Dikarya</taxon>
        <taxon>Ascomycota</taxon>
        <taxon>Pezizomycotina</taxon>
        <taxon>Eurotiomycetes</taxon>
        <taxon>Chaetothyriomycetidae</taxon>
        <taxon>Chaetothyriales</taxon>
        <taxon>Herpotrichiellaceae</taxon>
        <taxon>Cladophialophora</taxon>
    </lineage>
</organism>
<dbReference type="InterPro" id="IPR002035">
    <property type="entry name" value="VWF_A"/>
</dbReference>
<dbReference type="Pfam" id="PF02735">
    <property type="entry name" value="Ku"/>
    <property type="match status" value="1"/>
</dbReference>
<dbReference type="GO" id="GO:0000723">
    <property type="term" value="P:telomere maintenance"/>
    <property type="evidence" value="ECO:0007669"/>
    <property type="project" value="InterPro"/>
</dbReference>
<evidence type="ECO:0000256" key="4">
    <source>
        <dbReference type="ARBA" id="ARBA00011584"/>
    </source>
</evidence>
<dbReference type="EC" id="3.6.4.12" evidence="5 20"/>
<evidence type="ECO:0000256" key="18">
    <source>
        <dbReference type="ARBA" id="ARBA00024890"/>
    </source>
</evidence>
<dbReference type="Gene3D" id="1.10.1600.10">
    <property type="match status" value="1"/>
</dbReference>
<keyword evidence="11 20" id="KW-0347">Helicase</keyword>
<dbReference type="SUPFAM" id="SSF53300">
    <property type="entry name" value="vWA-like"/>
    <property type="match status" value="1"/>
</dbReference>
<evidence type="ECO:0000313" key="24">
    <source>
        <dbReference type="Proteomes" id="UP000054466"/>
    </source>
</evidence>
<keyword evidence="24" id="KW-1185">Reference proteome</keyword>
<comment type="similarity">
    <text evidence="3 20">Belongs to the ku80 family.</text>
</comment>
<dbReference type="GO" id="GO:0042162">
    <property type="term" value="F:telomeric DNA binding"/>
    <property type="evidence" value="ECO:0007669"/>
    <property type="project" value="InterPro"/>
</dbReference>
<dbReference type="SUPFAM" id="SSF101420">
    <property type="entry name" value="C-terminal domain of Ku80"/>
    <property type="match status" value="1"/>
</dbReference>